<evidence type="ECO:0000313" key="2">
    <source>
        <dbReference type="Proteomes" id="UP001604336"/>
    </source>
</evidence>
<evidence type="ECO:0000313" key="1">
    <source>
        <dbReference type="EMBL" id="KAL2498738.1"/>
    </source>
</evidence>
<name>A0ABD1SDB4_9LAMI</name>
<comment type="caution">
    <text evidence="1">The sequence shown here is derived from an EMBL/GenBank/DDBJ whole genome shotgun (WGS) entry which is preliminary data.</text>
</comment>
<organism evidence="1 2">
    <name type="scientific">Abeliophyllum distichum</name>
    <dbReference type="NCBI Taxonomy" id="126358"/>
    <lineage>
        <taxon>Eukaryota</taxon>
        <taxon>Viridiplantae</taxon>
        <taxon>Streptophyta</taxon>
        <taxon>Embryophyta</taxon>
        <taxon>Tracheophyta</taxon>
        <taxon>Spermatophyta</taxon>
        <taxon>Magnoliopsida</taxon>
        <taxon>eudicotyledons</taxon>
        <taxon>Gunneridae</taxon>
        <taxon>Pentapetalae</taxon>
        <taxon>asterids</taxon>
        <taxon>lamiids</taxon>
        <taxon>Lamiales</taxon>
        <taxon>Oleaceae</taxon>
        <taxon>Forsythieae</taxon>
        <taxon>Abeliophyllum</taxon>
    </lineage>
</organism>
<proteinExistence type="predicted"/>
<gene>
    <name evidence="1" type="ORF">Adt_24288</name>
</gene>
<keyword evidence="2" id="KW-1185">Reference proteome</keyword>
<accession>A0ABD1SDB4</accession>
<protein>
    <submittedName>
        <fullName evidence="1">Uncharacterized protein</fullName>
    </submittedName>
</protein>
<sequence length="154" mass="17456">MQPIRNNTKYFTRLVENQVRFTVPTSYPSWIDVPEEYRARLRSIIKERSTKNKANRDKAKYSSVQGSKSLSATHYDEVASSGASLDEHAIAKEVLEKRRGHVHGGGWVPKGTSLSLDLTVASKAPQETSYQFSGDPQNDDPRFAMYEAYLRRMA</sequence>
<reference evidence="2" key="1">
    <citation type="submission" date="2024-07" db="EMBL/GenBank/DDBJ databases">
        <title>Two chromosome-level genome assemblies of Korean endemic species Abeliophyllum distichum and Forsythia ovata (Oleaceae).</title>
        <authorList>
            <person name="Jang H."/>
        </authorList>
    </citation>
    <scope>NUCLEOTIDE SEQUENCE [LARGE SCALE GENOMIC DNA]</scope>
</reference>
<dbReference type="AlphaFoldDB" id="A0ABD1SDB4"/>
<dbReference type="EMBL" id="JBFOLK010000007">
    <property type="protein sequence ID" value="KAL2498738.1"/>
    <property type="molecule type" value="Genomic_DNA"/>
</dbReference>
<dbReference type="Proteomes" id="UP001604336">
    <property type="component" value="Unassembled WGS sequence"/>
</dbReference>